<feature type="non-terminal residue" evidence="2">
    <location>
        <position position="1"/>
    </location>
</feature>
<reference evidence="2" key="1">
    <citation type="submission" date="2022-03" db="EMBL/GenBank/DDBJ databases">
        <authorList>
            <person name="Lindestad O."/>
        </authorList>
    </citation>
    <scope>NUCLEOTIDE SEQUENCE</scope>
</reference>
<dbReference type="AlphaFoldDB" id="A0A8S4QDZ5"/>
<dbReference type="EMBL" id="CAKXAJ010000557">
    <property type="protein sequence ID" value="CAH2207550.1"/>
    <property type="molecule type" value="Genomic_DNA"/>
</dbReference>
<evidence type="ECO:0000256" key="1">
    <source>
        <dbReference type="SAM" id="MobiDB-lite"/>
    </source>
</evidence>
<keyword evidence="3" id="KW-1185">Reference proteome</keyword>
<evidence type="ECO:0000313" key="3">
    <source>
        <dbReference type="Proteomes" id="UP000838756"/>
    </source>
</evidence>
<comment type="caution">
    <text evidence="2">The sequence shown here is derived from an EMBL/GenBank/DDBJ whole genome shotgun (WGS) entry which is preliminary data.</text>
</comment>
<dbReference type="Proteomes" id="UP000838756">
    <property type="component" value="Unassembled WGS sequence"/>
</dbReference>
<evidence type="ECO:0000313" key="2">
    <source>
        <dbReference type="EMBL" id="CAH2207550.1"/>
    </source>
</evidence>
<sequence length="81" mass="9389">RHKSSPLNNQEKRPRRRPKTKGPKEQRIKDQDFGLQAMRCFGREDVTKFPEGWQSELDSVARLSDMSYVKPILLIGLYAAS</sequence>
<accession>A0A8S4QDZ5</accession>
<feature type="region of interest" description="Disordered" evidence="1">
    <location>
        <begin position="1"/>
        <end position="29"/>
    </location>
</feature>
<proteinExistence type="predicted"/>
<organism evidence="2 3">
    <name type="scientific">Pararge aegeria aegeria</name>
    <dbReference type="NCBI Taxonomy" id="348720"/>
    <lineage>
        <taxon>Eukaryota</taxon>
        <taxon>Metazoa</taxon>
        <taxon>Ecdysozoa</taxon>
        <taxon>Arthropoda</taxon>
        <taxon>Hexapoda</taxon>
        <taxon>Insecta</taxon>
        <taxon>Pterygota</taxon>
        <taxon>Neoptera</taxon>
        <taxon>Endopterygota</taxon>
        <taxon>Lepidoptera</taxon>
        <taxon>Glossata</taxon>
        <taxon>Ditrysia</taxon>
        <taxon>Papilionoidea</taxon>
        <taxon>Nymphalidae</taxon>
        <taxon>Satyrinae</taxon>
        <taxon>Satyrini</taxon>
        <taxon>Parargina</taxon>
        <taxon>Pararge</taxon>
    </lineage>
</organism>
<gene>
    <name evidence="2" type="primary">jg679</name>
    <name evidence="2" type="ORF">PAEG_LOCUS171</name>
</gene>
<name>A0A8S4QDZ5_9NEOP</name>
<protein>
    <submittedName>
        <fullName evidence="2">Jg679 protein</fullName>
    </submittedName>
</protein>